<dbReference type="Proteomes" id="UP000254575">
    <property type="component" value="Unassembled WGS sequence"/>
</dbReference>
<gene>
    <name evidence="1" type="ORF">NCTC10717_00506</name>
</gene>
<sequence length="150" mass="17339">MKSITALWLFWLGAALLCAGLYRYETQLRDTALPLPEPLHSLEIIRADTRLSFQAQNDWQHQGQTAPKLAAWLEQLRHGCPQSYPATAAKLPPEEAAITLRFNGGDDWIFGAYNPFNRSHYLQHQDRVYLCHEQLKPRLSLPLSYWLDQH</sequence>
<name>A0A380MJ41_9GAMM</name>
<evidence type="ECO:0000313" key="2">
    <source>
        <dbReference type="Proteomes" id="UP000254575"/>
    </source>
</evidence>
<organism evidence="1 2">
    <name type="scientific">Suttonella indologenes</name>
    <dbReference type="NCBI Taxonomy" id="13276"/>
    <lineage>
        <taxon>Bacteria</taxon>
        <taxon>Pseudomonadati</taxon>
        <taxon>Pseudomonadota</taxon>
        <taxon>Gammaproteobacteria</taxon>
        <taxon>Cardiobacteriales</taxon>
        <taxon>Cardiobacteriaceae</taxon>
        <taxon>Suttonella</taxon>
    </lineage>
</organism>
<dbReference type="RefSeq" id="WP_115217797.1">
    <property type="nucleotide sequence ID" value="NZ_UHIA01000003.1"/>
</dbReference>
<evidence type="ECO:0000313" key="1">
    <source>
        <dbReference type="EMBL" id="SUO92352.1"/>
    </source>
</evidence>
<protein>
    <submittedName>
        <fullName evidence="1">Uncharacterized protein</fullName>
    </submittedName>
</protein>
<dbReference type="EMBL" id="UHIA01000003">
    <property type="protein sequence ID" value="SUO92352.1"/>
    <property type="molecule type" value="Genomic_DNA"/>
</dbReference>
<keyword evidence="2" id="KW-1185">Reference proteome</keyword>
<dbReference type="AlphaFoldDB" id="A0A380MJ41"/>
<dbReference type="OrthoDB" id="7068814at2"/>
<proteinExistence type="predicted"/>
<reference evidence="1 2" key="1">
    <citation type="submission" date="2018-06" db="EMBL/GenBank/DDBJ databases">
        <authorList>
            <consortium name="Pathogen Informatics"/>
            <person name="Doyle S."/>
        </authorList>
    </citation>
    <scope>NUCLEOTIDE SEQUENCE [LARGE SCALE GENOMIC DNA]</scope>
    <source>
        <strain evidence="1 2">NCTC10717</strain>
    </source>
</reference>
<accession>A0A380MJ41</accession>